<dbReference type="InterPro" id="IPR036388">
    <property type="entry name" value="WH-like_DNA-bd_sf"/>
</dbReference>
<protein>
    <recommendedName>
        <fullName evidence="3">histone acetyltransferase</fullName>
        <ecNumber evidence="3">2.3.1.48</ecNumber>
    </recommendedName>
</protein>
<keyword evidence="7" id="KW-0862">Zinc</keyword>
<evidence type="ECO:0000256" key="7">
    <source>
        <dbReference type="ARBA" id="ARBA00022833"/>
    </source>
</evidence>
<feature type="compositionally biased region" description="Basic residues" evidence="12">
    <location>
        <begin position="398"/>
        <end position="410"/>
    </location>
</feature>
<dbReference type="HOGENOM" id="CLU_526388_0_0_1"/>
<dbReference type="InterPro" id="IPR016181">
    <property type="entry name" value="Acyl_CoA_acyltransferase"/>
</dbReference>
<dbReference type="GO" id="GO:0008270">
    <property type="term" value="F:zinc ion binding"/>
    <property type="evidence" value="ECO:0007669"/>
    <property type="project" value="UniProtKB-KW"/>
</dbReference>
<dbReference type="EMBL" id="GL732524">
    <property type="protein sequence ID" value="EFX89586.1"/>
    <property type="molecule type" value="Genomic_DNA"/>
</dbReference>
<dbReference type="Proteomes" id="UP000000305">
    <property type="component" value="Unassembled WGS sequence"/>
</dbReference>
<dbReference type="Pfam" id="PF01853">
    <property type="entry name" value="MOZ_SAS"/>
    <property type="match status" value="1"/>
</dbReference>
<evidence type="ECO:0000256" key="11">
    <source>
        <dbReference type="PIRSR" id="PIRSR602717-51"/>
    </source>
</evidence>
<dbReference type="Gene3D" id="1.10.10.10">
    <property type="entry name" value="Winged helix-like DNA-binding domain superfamily/Winged helix DNA-binding domain"/>
    <property type="match status" value="1"/>
</dbReference>
<dbReference type="SUPFAM" id="SSF55729">
    <property type="entry name" value="Acyl-CoA N-acyltransferases (Nat)"/>
    <property type="match status" value="1"/>
</dbReference>
<dbReference type="InterPro" id="IPR050603">
    <property type="entry name" value="MYST_HAT"/>
</dbReference>
<keyword evidence="9" id="KW-0007">Acetylation</keyword>
<dbReference type="PROSITE" id="PS51726">
    <property type="entry name" value="MYST_HAT"/>
    <property type="match status" value="1"/>
</dbReference>
<accession>E9FTT7</accession>
<dbReference type="KEGG" id="dpx:DAPPUDRAFT_190794"/>
<evidence type="ECO:0000256" key="3">
    <source>
        <dbReference type="ARBA" id="ARBA00013184"/>
    </source>
</evidence>
<dbReference type="GO" id="GO:0005634">
    <property type="term" value="C:nucleus"/>
    <property type="evidence" value="ECO:0007669"/>
    <property type="project" value="UniProtKB-SubCell"/>
</dbReference>
<dbReference type="InParanoid" id="E9FTT7"/>
<dbReference type="EC" id="2.3.1.48" evidence="3"/>
<organism evidence="14 15">
    <name type="scientific">Daphnia pulex</name>
    <name type="common">Water flea</name>
    <dbReference type="NCBI Taxonomy" id="6669"/>
    <lineage>
        <taxon>Eukaryota</taxon>
        <taxon>Metazoa</taxon>
        <taxon>Ecdysozoa</taxon>
        <taxon>Arthropoda</taxon>
        <taxon>Crustacea</taxon>
        <taxon>Branchiopoda</taxon>
        <taxon>Diplostraca</taxon>
        <taxon>Cladocera</taxon>
        <taxon>Anomopoda</taxon>
        <taxon>Daphniidae</taxon>
        <taxon>Daphnia</taxon>
    </lineage>
</organism>
<evidence type="ECO:0000259" key="13">
    <source>
        <dbReference type="PROSITE" id="PS51726"/>
    </source>
</evidence>
<feature type="region of interest" description="Disordered" evidence="12">
    <location>
        <begin position="232"/>
        <end position="284"/>
    </location>
</feature>
<comment type="subcellular location">
    <subcellularLocation>
        <location evidence="1">Nucleus</location>
    </subcellularLocation>
</comment>
<dbReference type="GO" id="GO:0006355">
    <property type="term" value="P:regulation of DNA-templated transcription"/>
    <property type="evidence" value="ECO:0007669"/>
    <property type="project" value="InterPro"/>
</dbReference>
<evidence type="ECO:0000256" key="2">
    <source>
        <dbReference type="ARBA" id="ARBA00010107"/>
    </source>
</evidence>
<keyword evidence="8" id="KW-0156">Chromatin regulator</keyword>
<evidence type="ECO:0000256" key="9">
    <source>
        <dbReference type="ARBA" id="ARBA00022990"/>
    </source>
</evidence>
<keyword evidence="6" id="KW-0863">Zinc-finger</keyword>
<feature type="region of interest" description="Disordered" evidence="12">
    <location>
        <begin position="386"/>
        <end position="518"/>
    </location>
</feature>
<evidence type="ECO:0000256" key="8">
    <source>
        <dbReference type="ARBA" id="ARBA00022853"/>
    </source>
</evidence>
<dbReference type="eggNOG" id="KOG2747">
    <property type="taxonomic scope" value="Eukaryota"/>
</dbReference>
<feature type="domain" description="MYST-type HAT" evidence="13">
    <location>
        <begin position="1"/>
        <end position="224"/>
    </location>
</feature>
<gene>
    <name evidence="14" type="ORF">DAPPUDRAFT_190794</name>
</gene>
<feature type="non-terminal residue" evidence="14">
    <location>
        <position position="1"/>
    </location>
</feature>
<evidence type="ECO:0000313" key="15">
    <source>
        <dbReference type="Proteomes" id="UP000000305"/>
    </source>
</evidence>
<dbReference type="PANTHER" id="PTHR10615:SF217">
    <property type="entry name" value="HISTONE ACETYLTRANSFERASE"/>
    <property type="match status" value="1"/>
</dbReference>
<evidence type="ECO:0000256" key="12">
    <source>
        <dbReference type="SAM" id="MobiDB-lite"/>
    </source>
</evidence>
<keyword evidence="15" id="KW-1185">Reference proteome</keyword>
<dbReference type="CDD" id="cd04301">
    <property type="entry name" value="NAT_SF"/>
    <property type="match status" value="1"/>
</dbReference>
<dbReference type="InterPro" id="IPR002717">
    <property type="entry name" value="HAT_MYST-type"/>
</dbReference>
<name>E9FTT7_DAPPU</name>
<keyword evidence="5" id="KW-0479">Metal-binding</keyword>
<dbReference type="FunFam" id="3.40.630.30:FF:000001">
    <property type="entry name" value="Histone acetyltransferase"/>
    <property type="match status" value="1"/>
</dbReference>
<keyword evidence="4" id="KW-0808">Transferase</keyword>
<feature type="active site" description="Proton donor/acceptor" evidence="11">
    <location>
        <position position="124"/>
    </location>
</feature>
<dbReference type="AlphaFoldDB" id="E9FTT7"/>
<dbReference type="OrthoDB" id="6363058at2759"/>
<comment type="similarity">
    <text evidence="2">Belongs to the MYST (SAS/MOZ) family.</text>
</comment>
<reference evidence="14 15" key="1">
    <citation type="journal article" date="2011" name="Science">
        <title>The ecoresponsive genome of Daphnia pulex.</title>
        <authorList>
            <person name="Colbourne J.K."/>
            <person name="Pfrender M.E."/>
            <person name="Gilbert D."/>
            <person name="Thomas W.K."/>
            <person name="Tucker A."/>
            <person name="Oakley T.H."/>
            <person name="Tokishita S."/>
            <person name="Aerts A."/>
            <person name="Arnold G.J."/>
            <person name="Basu M.K."/>
            <person name="Bauer D.J."/>
            <person name="Caceres C.E."/>
            <person name="Carmel L."/>
            <person name="Casola C."/>
            <person name="Choi J.H."/>
            <person name="Detter J.C."/>
            <person name="Dong Q."/>
            <person name="Dusheyko S."/>
            <person name="Eads B.D."/>
            <person name="Frohlich T."/>
            <person name="Geiler-Samerotte K.A."/>
            <person name="Gerlach D."/>
            <person name="Hatcher P."/>
            <person name="Jogdeo S."/>
            <person name="Krijgsveld J."/>
            <person name="Kriventseva E.V."/>
            <person name="Kultz D."/>
            <person name="Laforsch C."/>
            <person name="Lindquist E."/>
            <person name="Lopez J."/>
            <person name="Manak J.R."/>
            <person name="Muller J."/>
            <person name="Pangilinan J."/>
            <person name="Patwardhan R.P."/>
            <person name="Pitluck S."/>
            <person name="Pritham E.J."/>
            <person name="Rechtsteiner A."/>
            <person name="Rho M."/>
            <person name="Rogozin I.B."/>
            <person name="Sakarya O."/>
            <person name="Salamov A."/>
            <person name="Schaack S."/>
            <person name="Shapiro H."/>
            <person name="Shiga Y."/>
            <person name="Skalitzky C."/>
            <person name="Smith Z."/>
            <person name="Souvorov A."/>
            <person name="Sung W."/>
            <person name="Tang Z."/>
            <person name="Tsuchiya D."/>
            <person name="Tu H."/>
            <person name="Vos H."/>
            <person name="Wang M."/>
            <person name="Wolf Y.I."/>
            <person name="Yamagata H."/>
            <person name="Yamada T."/>
            <person name="Ye Y."/>
            <person name="Shaw J.R."/>
            <person name="Andrews J."/>
            <person name="Crease T.J."/>
            <person name="Tang H."/>
            <person name="Lucas S.M."/>
            <person name="Robertson H.M."/>
            <person name="Bork P."/>
            <person name="Koonin E.V."/>
            <person name="Zdobnov E.M."/>
            <person name="Grigoriev I.V."/>
            <person name="Lynch M."/>
            <person name="Boore J.L."/>
        </authorList>
    </citation>
    <scope>NUCLEOTIDE SEQUENCE [LARGE SCALE GENOMIC DNA]</scope>
</reference>
<evidence type="ECO:0000256" key="10">
    <source>
        <dbReference type="ARBA" id="ARBA00023242"/>
    </source>
</evidence>
<dbReference type="STRING" id="6669.E9FTT7"/>
<evidence type="ECO:0000256" key="4">
    <source>
        <dbReference type="ARBA" id="ARBA00022679"/>
    </source>
</evidence>
<feature type="compositionally biased region" description="Basic residues" evidence="12">
    <location>
        <begin position="265"/>
        <end position="282"/>
    </location>
</feature>
<sequence>MTKCFWRHPPATEIYRKDNLSVFEVDGNVNKIYCQNLCLLAKLFLDHKTLYYDVEPFLFYVLTVNDRKGCHLIGYFSKEKLCQQKYNVSCIMTMPQYQRQGYGRFLIHFSYLLSKQEGQPGTPEKPLSDLGKVSYHAYWKSICLDYLHARRSDGSLCLQKMSQDTGLTPLDIAETLQRMEMLRKKPDGKVVLCIDWAMVKSHADRIASMKSRLELDPEALRWSPLVGNSVVGSDEDHSMMSDAAAETPQESESIAEVKSDSTSAVKKRGRKPGRKPVKKKVVERKTPKVEPRLRARPQHVEPTTPVEIEKKNEPVSNRRKVLVIEEDEISSNDWLRPRKRRNVEAAEPVAIKVEPASKNSKVSASKAEEYRPEAVKGIASVPSPALVASPLVPTPFKGKPRGRPRKRVRSFGKVVGETNANVQETFEEESAPPASKIPCQEARDPVPSPEPKSVEEEEEEKESVVSRPTSQLSEPEESQKSVESPAPLAADEEMPDASSCSPSPAPVEVEDSRVTPVS</sequence>
<keyword evidence="10" id="KW-0539">Nucleus</keyword>
<proteinExistence type="inferred from homology"/>
<dbReference type="PANTHER" id="PTHR10615">
    <property type="entry name" value="HISTONE ACETYLTRANSFERASE"/>
    <property type="match status" value="1"/>
</dbReference>
<evidence type="ECO:0000256" key="1">
    <source>
        <dbReference type="ARBA" id="ARBA00004123"/>
    </source>
</evidence>
<evidence type="ECO:0000313" key="14">
    <source>
        <dbReference type="EMBL" id="EFX89586.1"/>
    </source>
</evidence>
<dbReference type="GO" id="GO:0004402">
    <property type="term" value="F:histone acetyltransferase activity"/>
    <property type="evidence" value="ECO:0007669"/>
    <property type="project" value="InterPro"/>
</dbReference>
<dbReference type="Gene3D" id="3.40.630.30">
    <property type="match status" value="1"/>
</dbReference>
<evidence type="ECO:0000256" key="5">
    <source>
        <dbReference type="ARBA" id="ARBA00022723"/>
    </source>
</evidence>
<evidence type="ECO:0000256" key="6">
    <source>
        <dbReference type="ARBA" id="ARBA00022771"/>
    </source>
</evidence>